<gene>
    <name evidence="6" type="ORF">PgNI_08299</name>
</gene>
<dbReference type="GeneID" id="41963207"/>
<dbReference type="InterPro" id="IPR001623">
    <property type="entry name" value="DnaJ_domain"/>
</dbReference>
<feature type="compositionally biased region" description="Basic and acidic residues" evidence="2">
    <location>
        <begin position="206"/>
        <end position="219"/>
    </location>
</feature>
<keyword evidence="1" id="KW-0143">Chaperone</keyword>
<reference evidence="6" key="3">
    <citation type="submission" date="2025-08" db="UniProtKB">
        <authorList>
            <consortium name="RefSeq"/>
        </authorList>
    </citation>
    <scope>IDENTIFICATION</scope>
    <source>
        <strain evidence="6">NI907</strain>
    </source>
</reference>
<dbReference type="PRINTS" id="PR00625">
    <property type="entry name" value="JDOMAIN"/>
</dbReference>
<reference evidence="5 6" key="1">
    <citation type="journal article" date="2019" name="Mol. Biol. Evol.">
        <title>Blast fungal genomes show frequent chromosomal changes, gene gains and losses, and effector gene turnover.</title>
        <authorList>
            <person name="Gomez Luciano L.B."/>
            <person name="Jason Tsai I."/>
            <person name="Chuma I."/>
            <person name="Tosa Y."/>
            <person name="Chen Y.H."/>
            <person name="Li J.Y."/>
            <person name="Li M.Y."/>
            <person name="Jade Lu M.Y."/>
            <person name="Nakayashiki H."/>
            <person name="Li W.H."/>
        </authorList>
    </citation>
    <scope>NUCLEOTIDE SEQUENCE [LARGE SCALE GENOMIC DNA]</scope>
    <source>
        <strain evidence="5 6">NI907</strain>
    </source>
</reference>
<accession>A0A6P8AVV5</accession>
<feature type="region of interest" description="Disordered" evidence="2">
    <location>
        <begin position="109"/>
        <end position="235"/>
    </location>
</feature>
<evidence type="ECO:0000256" key="3">
    <source>
        <dbReference type="SAM" id="Phobius"/>
    </source>
</evidence>
<dbReference type="PANTHER" id="PTHR44145:SF3">
    <property type="entry name" value="DNAJ HOMOLOG SUBFAMILY A MEMBER 3, MITOCHONDRIAL"/>
    <property type="match status" value="1"/>
</dbReference>
<dbReference type="OrthoDB" id="10250354at2759"/>
<dbReference type="PANTHER" id="PTHR44145">
    <property type="entry name" value="DNAJ HOMOLOG SUBFAMILY A MEMBER 3, MITOCHONDRIAL"/>
    <property type="match status" value="1"/>
</dbReference>
<evidence type="ECO:0000256" key="2">
    <source>
        <dbReference type="SAM" id="MobiDB-lite"/>
    </source>
</evidence>
<evidence type="ECO:0000313" key="6">
    <source>
        <dbReference type="RefSeq" id="XP_030979020.1"/>
    </source>
</evidence>
<keyword evidence="3" id="KW-0472">Membrane</keyword>
<dbReference type="Gene3D" id="1.10.287.110">
    <property type="entry name" value="DnaJ domain"/>
    <property type="match status" value="1"/>
</dbReference>
<proteinExistence type="predicted"/>
<sequence length="285" mass="30821">MPFPQIQRLTACYTVLNGRNTFSNNVIRSFHSSRRLCQDDVGQNHYETLKVGENASAAEIKKSFYTLSKTHHPDHNRSDPDASARFMRISDAYSTLSSPDKRAAYDRDVMRKHQHSAAAATRGSYSSTGPAGGRAASGLSRRRSTYTGPPPSFYRNGGWGAHGAKRAAAHEASSGGAGGARAEEKAPPPGGGGTWGTGMGYGQGQRSEDVPHFDHEGHERTHRRMDRRKASSMGFEPSVGSHDSFMGGFIVVSAVLAVALAVPALFFSQKRDRADRSQAIRQGRA</sequence>
<feature type="domain" description="J" evidence="4">
    <location>
        <begin position="44"/>
        <end position="109"/>
    </location>
</feature>
<feature type="compositionally biased region" description="Gly residues" evidence="2">
    <location>
        <begin position="191"/>
        <end position="203"/>
    </location>
</feature>
<dbReference type="KEGG" id="pgri:PgNI_08299"/>
<keyword evidence="3" id="KW-0812">Transmembrane</keyword>
<keyword evidence="5" id="KW-1185">Reference proteome</keyword>
<dbReference type="InterPro" id="IPR051938">
    <property type="entry name" value="Apopto_cytoskel_mod"/>
</dbReference>
<dbReference type="Proteomes" id="UP000515153">
    <property type="component" value="Chromosome V"/>
</dbReference>
<dbReference type="PROSITE" id="PS50076">
    <property type="entry name" value="DNAJ_2"/>
    <property type="match status" value="1"/>
</dbReference>
<reference evidence="6" key="2">
    <citation type="submission" date="2019-10" db="EMBL/GenBank/DDBJ databases">
        <authorList>
            <consortium name="NCBI Genome Project"/>
        </authorList>
    </citation>
    <scope>NUCLEOTIDE SEQUENCE</scope>
    <source>
        <strain evidence="6">NI907</strain>
    </source>
</reference>
<evidence type="ECO:0000313" key="5">
    <source>
        <dbReference type="Proteomes" id="UP000515153"/>
    </source>
</evidence>
<organism evidence="5 6">
    <name type="scientific">Pyricularia grisea</name>
    <name type="common">Crabgrass-specific blast fungus</name>
    <name type="synonym">Magnaporthe grisea</name>
    <dbReference type="NCBI Taxonomy" id="148305"/>
    <lineage>
        <taxon>Eukaryota</taxon>
        <taxon>Fungi</taxon>
        <taxon>Dikarya</taxon>
        <taxon>Ascomycota</taxon>
        <taxon>Pezizomycotina</taxon>
        <taxon>Sordariomycetes</taxon>
        <taxon>Sordariomycetidae</taxon>
        <taxon>Magnaporthales</taxon>
        <taxon>Pyriculariaceae</taxon>
        <taxon>Pyricularia</taxon>
    </lineage>
</organism>
<dbReference type="SUPFAM" id="SSF46565">
    <property type="entry name" value="Chaperone J-domain"/>
    <property type="match status" value="1"/>
</dbReference>
<dbReference type="RefSeq" id="XP_030979020.1">
    <property type="nucleotide sequence ID" value="XM_031128298.1"/>
</dbReference>
<dbReference type="AlphaFoldDB" id="A0A6P8AVV5"/>
<protein>
    <recommendedName>
        <fullName evidence="4">J domain-containing protein</fullName>
    </recommendedName>
</protein>
<name>A0A6P8AVV5_PYRGI</name>
<feature type="transmembrane region" description="Helical" evidence="3">
    <location>
        <begin position="245"/>
        <end position="267"/>
    </location>
</feature>
<dbReference type="InterPro" id="IPR036869">
    <property type="entry name" value="J_dom_sf"/>
</dbReference>
<evidence type="ECO:0000256" key="1">
    <source>
        <dbReference type="ARBA" id="ARBA00023186"/>
    </source>
</evidence>
<keyword evidence="3" id="KW-1133">Transmembrane helix</keyword>
<dbReference type="SMART" id="SM00271">
    <property type="entry name" value="DnaJ"/>
    <property type="match status" value="1"/>
</dbReference>
<dbReference type="Pfam" id="PF00226">
    <property type="entry name" value="DnaJ"/>
    <property type="match status" value="1"/>
</dbReference>
<dbReference type="CDD" id="cd06257">
    <property type="entry name" value="DnaJ"/>
    <property type="match status" value="1"/>
</dbReference>
<evidence type="ECO:0000259" key="4">
    <source>
        <dbReference type="PROSITE" id="PS50076"/>
    </source>
</evidence>